<keyword evidence="3" id="KW-1185">Reference proteome</keyword>
<evidence type="ECO:0000313" key="3">
    <source>
        <dbReference type="Proteomes" id="UP001158576"/>
    </source>
</evidence>
<dbReference type="EMBL" id="OU015568">
    <property type="protein sequence ID" value="CAG5080958.1"/>
    <property type="molecule type" value="Genomic_DNA"/>
</dbReference>
<dbReference type="PANTHER" id="PTHR23011:SF12">
    <property type="entry name" value="CYCLIC NUCLEOTIDE-BINDING DOMAIN-CONTAINING PROTEIN"/>
    <property type="match status" value="1"/>
</dbReference>
<dbReference type="Gene3D" id="2.60.120.10">
    <property type="entry name" value="Jelly Rolls"/>
    <property type="match status" value="1"/>
</dbReference>
<reference evidence="2 3" key="1">
    <citation type="submission" date="2021-04" db="EMBL/GenBank/DDBJ databases">
        <authorList>
            <person name="Bliznina A."/>
        </authorList>
    </citation>
    <scope>NUCLEOTIDE SEQUENCE [LARGE SCALE GENOMIC DNA]</scope>
</reference>
<dbReference type="CDD" id="cd00038">
    <property type="entry name" value="CAP_ED"/>
    <property type="match status" value="1"/>
</dbReference>
<dbReference type="InterPro" id="IPR000595">
    <property type="entry name" value="cNMP-bd_dom"/>
</dbReference>
<dbReference type="PROSITE" id="PS50042">
    <property type="entry name" value="CNMP_BINDING_3"/>
    <property type="match status" value="1"/>
</dbReference>
<sequence>METLKDLRLHLKRNQTLSEFIDFPWMPMIPERRAGVLKINIPRQRFVRAVRKTIILLRAGGVLKSVKFNDESSEERFSKLLRQRSELTEKMKLGNEVFNPALYKVGNTLNIHSSVRRYLRLPSSLRKSQSLLETSARAIGIFPPISSFNMEIQLEICKCAHLEHFNSGRVLCKENNRSENYYIILQGRALKGKTARLLNGDRLQVTGSISAGQCIGDDDDCLRRNIPRRETVFVQEALDVLTLSRADYMRIFHRKQEISQVHDFLKTIRCLRDFPVGKLTDESVTGTFYRKERLISDPNEMPRKLHFIESGLAKVVKKVVNNVFILVRELRNRQPSTMKIFALFASAALAAKKDDLDQRHQDFLTVLRDEGYDRFADRFDRILGKALDAIPMAETSVDGCSNLWAPFSEADDAWDPATATKCQYARKVARSYLRWTKNNLCLDNLAKEGKQETKKIQKRFDFVIDFMWNRKFCADESP</sequence>
<gene>
    <name evidence="2" type="ORF">OKIOD_LOCUS1309</name>
</gene>
<evidence type="ECO:0000259" key="1">
    <source>
        <dbReference type="PROSITE" id="PS50042"/>
    </source>
</evidence>
<feature type="domain" description="Cyclic nucleotide-binding" evidence="1">
    <location>
        <begin position="144"/>
        <end position="252"/>
    </location>
</feature>
<dbReference type="InterPro" id="IPR018490">
    <property type="entry name" value="cNMP-bd_dom_sf"/>
</dbReference>
<dbReference type="SUPFAM" id="SSF51206">
    <property type="entry name" value="cAMP-binding domain-like"/>
    <property type="match status" value="1"/>
</dbReference>
<dbReference type="PANTHER" id="PTHR23011">
    <property type="entry name" value="CYCLIC NUCLEOTIDE-BINDING DOMAIN CONTAINING PROTEIN"/>
    <property type="match status" value="1"/>
</dbReference>
<dbReference type="InterPro" id="IPR014710">
    <property type="entry name" value="RmlC-like_jellyroll"/>
</dbReference>
<protein>
    <submittedName>
        <fullName evidence="2">Oidioi.mRNA.OKI2018_I69.PAR.g9751.t1.cds</fullName>
    </submittedName>
</protein>
<evidence type="ECO:0000313" key="2">
    <source>
        <dbReference type="EMBL" id="CAG5080958.1"/>
    </source>
</evidence>
<dbReference type="Proteomes" id="UP001158576">
    <property type="component" value="Chromosome PAR"/>
</dbReference>
<accession>A0ABN7RQN3</accession>
<proteinExistence type="predicted"/>
<name>A0ABN7RQN3_OIKDI</name>
<organism evidence="2 3">
    <name type="scientific">Oikopleura dioica</name>
    <name type="common">Tunicate</name>
    <dbReference type="NCBI Taxonomy" id="34765"/>
    <lineage>
        <taxon>Eukaryota</taxon>
        <taxon>Metazoa</taxon>
        <taxon>Chordata</taxon>
        <taxon>Tunicata</taxon>
        <taxon>Appendicularia</taxon>
        <taxon>Copelata</taxon>
        <taxon>Oikopleuridae</taxon>
        <taxon>Oikopleura</taxon>
    </lineage>
</organism>